<feature type="transmembrane region" description="Helical" evidence="11">
    <location>
        <begin position="31"/>
        <end position="53"/>
    </location>
</feature>
<dbReference type="GO" id="GO:0000293">
    <property type="term" value="F:ferric-chelate reductase activity"/>
    <property type="evidence" value="ECO:0007669"/>
    <property type="project" value="TreeGrafter"/>
</dbReference>
<dbReference type="EMBL" id="SWFT01000124">
    <property type="protein sequence ID" value="KAA8899372.1"/>
    <property type="molecule type" value="Genomic_DNA"/>
</dbReference>
<evidence type="ECO:0000256" key="8">
    <source>
        <dbReference type="ARBA" id="ARBA00023065"/>
    </source>
</evidence>
<keyword evidence="5" id="KW-0249">Electron transport</keyword>
<dbReference type="RefSeq" id="XP_034010886.1">
    <property type="nucleotide sequence ID" value="XM_034157262.1"/>
</dbReference>
<comment type="caution">
    <text evidence="13">The sequence shown here is derived from an EMBL/GenBank/DDBJ whole genome shotgun (WGS) entry which is preliminary data.</text>
</comment>
<evidence type="ECO:0000256" key="6">
    <source>
        <dbReference type="ARBA" id="ARBA00022989"/>
    </source>
</evidence>
<evidence type="ECO:0000259" key="12">
    <source>
        <dbReference type="Pfam" id="PF01794"/>
    </source>
</evidence>
<evidence type="ECO:0000256" key="2">
    <source>
        <dbReference type="ARBA" id="ARBA00022630"/>
    </source>
</evidence>
<gene>
    <name evidence="13" type="ORF">DIURU_004394</name>
</gene>
<keyword evidence="2" id="KW-0285">Flavoprotein</keyword>
<evidence type="ECO:0000256" key="1">
    <source>
        <dbReference type="ARBA" id="ARBA00004141"/>
    </source>
</evidence>
<keyword evidence="14" id="KW-1185">Reference proteome</keyword>
<proteinExistence type="predicted"/>
<evidence type="ECO:0000256" key="4">
    <source>
        <dbReference type="ARBA" id="ARBA00022827"/>
    </source>
</evidence>
<keyword evidence="7" id="KW-0560">Oxidoreductase</keyword>
<dbReference type="SFLD" id="SFLDF00463">
    <property type="entry name" value="AIM14"/>
    <property type="match status" value="1"/>
</dbReference>
<comment type="subcellular location">
    <subcellularLocation>
        <location evidence="1">Membrane</location>
        <topology evidence="1">Multi-pass membrane protein</topology>
    </subcellularLocation>
</comment>
<dbReference type="Pfam" id="PF01794">
    <property type="entry name" value="Ferric_reduct"/>
    <property type="match status" value="1"/>
</dbReference>
<evidence type="ECO:0000256" key="3">
    <source>
        <dbReference type="ARBA" id="ARBA00022692"/>
    </source>
</evidence>
<feature type="compositionally biased region" description="Low complexity" evidence="10">
    <location>
        <begin position="581"/>
        <end position="590"/>
    </location>
</feature>
<evidence type="ECO:0000256" key="11">
    <source>
        <dbReference type="SAM" id="Phobius"/>
    </source>
</evidence>
<dbReference type="VEuPathDB" id="FungiDB:DIURU_004394"/>
<accession>A0A642UI41</accession>
<keyword evidence="8" id="KW-0406">Ion transport</keyword>
<keyword evidence="6 11" id="KW-1133">Transmembrane helix</keyword>
<evidence type="ECO:0000256" key="9">
    <source>
        <dbReference type="ARBA" id="ARBA00023136"/>
    </source>
</evidence>
<reference evidence="13 14" key="1">
    <citation type="submission" date="2019-07" db="EMBL/GenBank/DDBJ databases">
        <title>Genome assembly of two rare yeast pathogens: Diutina rugosa and Trichomonascus ciferrii.</title>
        <authorList>
            <person name="Mixao V."/>
            <person name="Saus E."/>
            <person name="Hansen A."/>
            <person name="Lass-Flor C."/>
            <person name="Gabaldon T."/>
        </authorList>
    </citation>
    <scope>NUCLEOTIDE SEQUENCE [LARGE SCALE GENOMIC DNA]</scope>
    <source>
        <strain evidence="13 14">CBS 613</strain>
    </source>
</reference>
<protein>
    <recommendedName>
        <fullName evidence="12">Ferric oxidoreductase domain-containing protein</fullName>
    </recommendedName>
</protein>
<dbReference type="SFLD" id="SFLDG01168">
    <property type="entry name" value="Ferric_reductase_subgroup_(FRE"/>
    <property type="match status" value="1"/>
</dbReference>
<evidence type="ECO:0000256" key="10">
    <source>
        <dbReference type="SAM" id="MobiDB-lite"/>
    </source>
</evidence>
<feature type="transmembrane region" description="Helical" evidence="11">
    <location>
        <begin position="145"/>
        <end position="162"/>
    </location>
</feature>
<dbReference type="PANTHER" id="PTHR11972">
    <property type="entry name" value="NADPH OXIDASE"/>
    <property type="match status" value="1"/>
</dbReference>
<feature type="domain" description="Ferric oxidoreductase" evidence="12">
    <location>
        <begin position="175"/>
        <end position="288"/>
    </location>
</feature>
<dbReference type="OrthoDB" id="10006946at2759"/>
<evidence type="ECO:0000313" key="14">
    <source>
        <dbReference type="Proteomes" id="UP000449547"/>
    </source>
</evidence>
<keyword evidence="8" id="KW-0813">Transport</keyword>
<feature type="region of interest" description="Disordered" evidence="10">
    <location>
        <begin position="564"/>
        <end position="602"/>
    </location>
</feature>
<keyword evidence="3 11" id="KW-0812">Transmembrane</keyword>
<feature type="transmembrane region" description="Helical" evidence="11">
    <location>
        <begin position="246"/>
        <end position="264"/>
    </location>
</feature>
<feature type="transmembrane region" description="Helical" evidence="11">
    <location>
        <begin position="276"/>
        <end position="294"/>
    </location>
</feature>
<evidence type="ECO:0000313" key="13">
    <source>
        <dbReference type="EMBL" id="KAA8899372.1"/>
    </source>
</evidence>
<sequence>MSLYEWLPHYHFPTTKTPESSRRRNAVGARWGAIATLTVWALLMVIPVVNWLYKRGYRIAQRPPLLPKVTRWLTQLQSPSAASAPSAASSASSAPQWAPQYTEYSALLDSQPVPRRRRSRIIRWWNHLIDGLKEFSYWMALRWNSIARIGFWAALLTFFAVIETNNDYVWLAKRLGRIPAICMPPILFLTLRPSPLPHTLYLAVLPIHKWMARLIVVQAVVHTIIYLFYFQFKNGSFHKAWKRENLYGWVALFGFLVITVTSLGQMRNRYYRLFYINHYLWTWVIVAMLQVHIRPWNYKWYTAANVAILIWQIAARVYMSVYSTTRSQIGFVEVKQASPSFTVVQFPKQFLAVPHKNPGAHLRLTLLPKQWWRRWWRLAVPMYHPYTLASLPNDKTQSLIIRESTFRLVNDGDYVICATYDPKLLFITRDTHHQKTKKPAKFQISRLHINAKRMLIVIGGSAVSFALPLIRVATYHGIPVKVVWVVRDFRDVQVLKHYEDVVSGDDFEIYVTGEPSLSRRRSFYFDRDLADAVVDDTDPYLRKWFDSHDDDVYENVEVDVASAPASDSGTVRAPSPASCGSSVVATTPTSAPVPPAPRRIRKKPSMNDPFEVYYSKSSSEHSKNYVVQYRETVESLGISHRVYKGRPVMDHRYVDWCINEGFTQCSGPVADENNNLVCCQAVQPNRVRQTNVNCRDVWVVSAGPGGLVNNMKLWATQNGFNFHEEAFNV</sequence>
<dbReference type="InterPro" id="IPR050369">
    <property type="entry name" value="RBOH/FRE"/>
</dbReference>
<organism evidence="13 14">
    <name type="scientific">Diutina rugosa</name>
    <name type="common">Yeast</name>
    <name type="synonym">Candida rugosa</name>
    <dbReference type="NCBI Taxonomy" id="5481"/>
    <lineage>
        <taxon>Eukaryota</taxon>
        <taxon>Fungi</taxon>
        <taxon>Dikarya</taxon>
        <taxon>Ascomycota</taxon>
        <taxon>Saccharomycotina</taxon>
        <taxon>Pichiomycetes</taxon>
        <taxon>Debaryomycetaceae</taxon>
        <taxon>Diutina</taxon>
    </lineage>
</organism>
<dbReference type="GeneID" id="54783045"/>
<evidence type="ECO:0000256" key="5">
    <source>
        <dbReference type="ARBA" id="ARBA00022982"/>
    </source>
</evidence>
<name>A0A642UI41_DIURU</name>
<keyword evidence="9 11" id="KW-0472">Membrane</keyword>
<feature type="transmembrane region" description="Helical" evidence="11">
    <location>
        <begin position="300"/>
        <end position="319"/>
    </location>
</feature>
<dbReference type="OMA" id="LLPIHKW"/>
<dbReference type="InterPro" id="IPR013130">
    <property type="entry name" value="Fe3_Rdtase_TM_dom"/>
</dbReference>
<dbReference type="PANTHER" id="PTHR11972:SF178">
    <property type="entry name" value="FERRIC REDUCTASE TRANSMEMBRANE COMPONENT 8-RELATED"/>
    <property type="match status" value="1"/>
</dbReference>
<feature type="transmembrane region" description="Helical" evidence="11">
    <location>
        <begin position="212"/>
        <end position="231"/>
    </location>
</feature>
<dbReference type="AlphaFoldDB" id="A0A642UI41"/>
<dbReference type="Proteomes" id="UP000449547">
    <property type="component" value="Unassembled WGS sequence"/>
</dbReference>
<dbReference type="SFLD" id="SFLDS00052">
    <property type="entry name" value="Ferric_Reductase_Domain"/>
    <property type="match status" value="1"/>
</dbReference>
<dbReference type="GO" id="GO:0005886">
    <property type="term" value="C:plasma membrane"/>
    <property type="evidence" value="ECO:0007669"/>
    <property type="project" value="TreeGrafter"/>
</dbReference>
<evidence type="ECO:0000256" key="7">
    <source>
        <dbReference type="ARBA" id="ARBA00023002"/>
    </source>
</evidence>
<dbReference type="GO" id="GO:0033215">
    <property type="term" value="P:reductive iron assimilation"/>
    <property type="evidence" value="ECO:0007669"/>
    <property type="project" value="TreeGrafter"/>
</dbReference>
<keyword evidence="4" id="KW-0274">FAD</keyword>